<keyword evidence="3" id="KW-1185">Reference proteome</keyword>
<keyword evidence="1" id="KW-0812">Transmembrane</keyword>
<keyword evidence="1" id="KW-1133">Transmembrane helix</keyword>
<feature type="transmembrane region" description="Helical" evidence="1">
    <location>
        <begin position="95"/>
        <end position="119"/>
    </location>
</feature>
<organism evidence="2 3">
    <name type="scientific">Cirrhinus molitorella</name>
    <name type="common">mud carp</name>
    <dbReference type="NCBI Taxonomy" id="172907"/>
    <lineage>
        <taxon>Eukaryota</taxon>
        <taxon>Metazoa</taxon>
        <taxon>Chordata</taxon>
        <taxon>Craniata</taxon>
        <taxon>Vertebrata</taxon>
        <taxon>Euteleostomi</taxon>
        <taxon>Actinopterygii</taxon>
        <taxon>Neopterygii</taxon>
        <taxon>Teleostei</taxon>
        <taxon>Ostariophysi</taxon>
        <taxon>Cypriniformes</taxon>
        <taxon>Cyprinidae</taxon>
        <taxon>Labeoninae</taxon>
        <taxon>Labeonini</taxon>
        <taxon>Cirrhinus</taxon>
    </lineage>
</organism>
<proteinExistence type="predicted"/>
<dbReference type="EMBL" id="JAUYZG010000007">
    <property type="protein sequence ID" value="KAK2903134.1"/>
    <property type="molecule type" value="Genomic_DNA"/>
</dbReference>
<protein>
    <submittedName>
        <fullName evidence="2">Uncharacterized protein</fullName>
    </submittedName>
</protein>
<comment type="caution">
    <text evidence="2">The sequence shown here is derived from an EMBL/GenBank/DDBJ whole genome shotgun (WGS) entry which is preliminary data.</text>
</comment>
<keyword evidence="1" id="KW-0472">Membrane</keyword>
<evidence type="ECO:0000313" key="2">
    <source>
        <dbReference type="EMBL" id="KAK2903134.1"/>
    </source>
</evidence>
<dbReference type="AlphaFoldDB" id="A0AA88PTC4"/>
<name>A0AA88PTC4_9TELE</name>
<dbReference type="Proteomes" id="UP001187343">
    <property type="component" value="Unassembled WGS sequence"/>
</dbReference>
<reference evidence="2" key="1">
    <citation type="submission" date="2023-08" db="EMBL/GenBank/DDBJ databases">
        <title>Chromosome-level Genome Assembly of mud carp (Cirrhinus molitorella).</title>
        <authorList>
            <person name="Liu H."/>
        </authorList>
    </citation>
    <scope>NUCLEOTIDE SEQUENCE</scope>
    <source>
        <strain evidence="2">Prfri</strain>
        <tissue evidence="2">Muscle</tissue>
    </source>
</reference>
<sequence>MYRTAAAASVLQCTGERHLDGKFHFNMSHDLKEDVNDCETQWVINGKVAGISEADGKTKFMPPLVMATANTAIINKKEQCSCDMTSATTLPEVGFPYWIVGTVIGVILLLCVIVTIVLYKKKKSRSGYHLGTSEETV</sequence>
<accession>A0AA88PTC4</accession>
<evidence type="ECO:0000256" key="1">
    <source>
        <dbReference type="SAM" id="Phobius"/>
    </source>
</evidence>
<gene>
    <name evidence="2" type="ORF">Q8A67_007847</name>
</gene>
<evidence type="ECO:0000313" key="3">
    <source>
        <dbReference type="Proteomes" id="UP001187343"/>
    </source>
</evidence>